<gene>
    <name evidence="8" type="ORF">CWATWH0401_289</name>
</gene>
<dbReference type="SUPFAM" id="SSF53448">
    <property type="entry name" value="Nucleotide-diphospho-sugar transferases"/>
    <property type="match status" value="1"/>
</dbReference>
<dbReference type="EMBL" id="CAQM01000203">
    <property type="protein sequence ID" value="CCQ60772.1"/>
    <property type="molecule type" value="Genomic_DNA"/>
</dbReference>
<dbReference type="AlphaFoldDB" id="T2J8F9"/>
<evidence type="ECO:0000256" key="5">
    <source>
        <dbReference type="ARBA" id="ARBA00022989"/>
    </source>
</evidence>
<reference evidence="8 9" key="2">
    <citation type="submission" date="2013-09" db="EMBL/GenBank/DDBJ databases">
        <title>Whole genome comparison of six Crocosphaera watsonii strains with differing phenotypes.</title>
        <authorList>
            <person name="Bench S.R."/>
            <person name="Heller P."/>
            <person name="Frank I."/>
            <person name="Arciniega M."/>
            <person name="Shilova I.N."/>
            <person name="Zehr J.P."/>
        </authorList>
    </citation>
    <scope>NUCLEOTIDE SEQUENCE [LARGE SCALE GENOMIC DNA]</scope>
    <source>
        <strain evidence="8 9">WH 0401</strain>
    </source>
</reference>
<keyword evidence="6" id="KW-0472">Membrane</keyword>
<dbReference type="InterPro" id="IPR001173">
    <property type="entry name" value="Glyco_trans_2-like"/>
</dbReference>
<feature type="domain" description="Glycosyltransferase 2-like" evidence="7">
    <location>
        <begin position="3"/>
        <end position="69"/>
    </location>
</feature>
<accession>T2J8F9</accession>
<evidence type="ECO:0000256" key="6">
    <source>
        <dbReference type="ARBA" id="ARBA00023136"/>
    </source>
</evidence>
<evidence type="ECO:0000259" key="7">
    <source>
        <dbReference type="Pfam" id="PF00535"/>
    </source>
</evidence>
<keyword evidence="5" id="KW-1133">Transmembrane helix</keyword>
<organism evidence="8 9">
    <name type="scientific">Crocosphaera watsonii WH 0401</name>
    <dbReference type="NCBI Taxonomy" id="555881"/>
    <lineage>
        <taxon>Bacteria</taxon>
        <taxon>Bacillati</taxon>
        <taxon>Cyanobacteriota</taxon>
        <taxon>Cyanophyceae</taxon>
        <taxon>Oscillatoriophycideae</taxon>
        <taxon>Chroococcales</taxon>
        <taxon>Aphanothecaceae</taxon>
        <taxon>Crocosphaera</taxon>
    </lineage>
</organism>
<dbReference type="PANTHER" id="PTHR43867">
    <property type="entry name" value="CELLULOSE SYNTHASE CATALYTIC SUBUNIT A [UDP-FORMING]"/>
    <property type="match status" value="1"/>
</dbReference>
<protein>
    <submittedName>
        <fullName evidence="8">UDP-glucose-beta-D-glucan glucosyltransferase</fullName>
    </submittedName>
</protein>
<evidence type="ECO:0000256" key="4">
    <source>
        <dbReference type="ARBA" id="ARBA00022692"/>
    </source>
</evidence>
<evidence type="ECO:0000256" key="1">
    <source>
        <dbReference type="ARBA" id="ARBA00004141"/>
    </source>
</evidence>
<keyword evidence="2" id="KW-0328">Glycosyltransferase</keyword>
<dbReference type="InterPro" id="IPR050321">
    <property type="entry name" value="Glycosyltr_2/OpgH_subfam"/>
</dbReference>
<comment type="caution">
    <text evidence="8">The sequence shown here is derived from an EMBL/GenBank/DDBJ whole genome shotgun (WGS) entry which is preliminary data.</text>
</comment>
<comment type="subcellular location">
    <subcellularLocation>
        <location evidence="1">Membrane</location>
        <topology evidence="1">Multi-pass membrane protein</topology>
    </subcellularLocation>
</comment>
<evidence type="ECO:0000313" key="8">
    <source>
        <dbReference type="EMBL" id="CCQ60772.1"/>
    </source>
</evidence>
<dbReference type="GO" id="GO:0005886">
    <property type="term" value="C:plasma membrane"/>
    <property type="evidence" value="ECO:0007669"/>
    <property type="project" value="TreeGrafter"/>
</dbReference>
<evidence type="ECO:0000256" key="3">
    <source>
        <dbReference type="ARBA" id="ARBA00022679"/>
    </source>
</evidence>
<dbReference type="InterPro" id="IPR029044">
    <property type="entry name" value="Nucleotide-diphossugar_trans"/>
</dbReference>
<dbReference type="PANTHER" id="PTHR43867:SF2">
    <property type="entry name" value="CELLULOSE SYNTHASE CATALYTIC SUBUNIT A [UDP-FORMING]"/>
    <property type="match status" value="1"/>
</dbReference>
<dbReference type="Pfam" id="PF00535">
    <property type="entry name" value="Glycos_transf_2"/>
    <property type="match status" value="1"/>
</dbReference>
<dbReference type="GO" id="GO:0016758">
    <property type="term" value="F:hexosyltransferase activity"/>
    <property type="evidence" value="ECO:0007669"/>
    <property type="project" value="TreeGrafter"/>
</dbReference>
<keyword evidence="4" id="KW-0812">Transmembrane</keyword>
<sequence length="91" mass="10394">MLDDTGRAEVKQLAEELGCYYISRSHNTHAKAGNLNNALQQTNGELVVVFDADFVPTTNFLERTIGFFKIIKLPYYKRLRAFIMLILSPEI</sequence>
<keyword evidence="3 8" id="KW-0808">Transferase</keyword>
<reference evidence="8 9" key="1">
    <citation type="submission" date="2013-01" db="EMBL/GenBank/DDBJ databases">
        <authorList>
            <person name="Bench S."/>
        </authorList>
    </citation>
    <scope>NUCLEOTIDE SEQUENCE [LARGE SCALE GENOMIC DNA]</scope>
    <source>
        <strain evidence="8 9">WH 0401</strain>
    </source>
</reference>
<dbReference type="Proteomes" id="UP000018198">
    <property type="component" value="Unassembled WGS sequence"/>
</dbReference>
<name>T2J8F9_CROWT</name>
<evidence type="ECO:0000313" key="9">
    <source>
        <dbReference type="Proteomes" id="UP000018198"/>
    </source>
</evidence>
<evidence type="ECO:0000256" key="2">
    <source>
        <dbReference type="ARBA" id="ARBA00022676"/>
    </source>
</evidence>
<dbReference type="Gene3D" id="3.90.550.10">
    <property type="entry name" value="Spore Coat Polysaccharide Biosynthesis Protein SpsA, Chain A"/>
    <property type="match status" value="1"/>
</dbReference>
<proteinExistence type="predicted"/>